<evidence type="ECO:0000259" key="1">
    <source>
        <dbReference type="PROSITE" id="PS50097"/>
    </source>
</evidence>
<protein>
    <recommendedName>
        <fullName evidence="1">BTB domain-containing protein</fullName>
    </recommendedName>
</protein>
<dbReference type="PANTHER" id="PTHR47843">
    <property type="entry name" value="BTB DOMAIN-CONTAINING PROTEIN-RELATED"/>
    <property type="match status" value="1"/>
</dbReference>
<dbReference type="HOGENOM" id="CLU_076134_0_0_1"/>
<dbReference type="GeneID" id="19159553"/>
<feature type="domain" description="BTB" evidence="1">
    <location>
        <begin position="20"/>
        <end position="89"/>
    </location>
</feature>
<proteinExistence type="predicted"/>
<dbReference type="eggNOG" id="ENOG502STH4">
    <property type="taxonomic scope" value="Eukaryota"/>
</dbReference>
<dbReference type="SMART" id="SM00225">
    <property type="entry name" value="BTB"/>
    <property type="match status" value="1"/>
</dbReference>
<dbReference type="SUPFAM" id="SSF54695">
    <property type="entry name" value="POZ domain"/>
    <property type="match status" value="1"/>
</dbReference>
<organism evidence="2 3">
    <name type="scientific">Capronia coronata CBS 617.96</name>
    <dbReference type="NCBI Taxonomy" id="1182541"/>
    <lineage>
        <taxon>Eukaryota</taxon>
        <taxon>Fungi</taxon>
        <taxon>Dikarya</taxon>
        <taxon>Ascomycota</taxon>
        <taxon>Pezizomycotina</taxon>
        <taxon>Eurotiomycetes</taxon>
        <taxon>Chaetothyriomycetidae</taxon>
        <taxon>Chaetothyriales</taxon>
        <taxon>Herpotrichiellaceae</taxon>
        <taxon>Capronia</taxon>
    </lineage>
</organism>
<dbReference type="CDD" id="cd18186">
    <property type="entry name" value="BTB_POZ_ZBTB_KLHL-like"/>
    <property type="match status" value="1"/>
</dbReference>
<dbReference type="EMBL" id="AMWN01000004">
    <property type="protein sequence ID" value="EXJ87748.1"/>
    <property type="molecule type" value="Genomic_DNA"/>
</dbReference>
<dbReference type="Pfam" id="PF00651">
    <property type="entry name" value="BTB"/>
    <property type="match status" value="1"/>
</dbReference>
<reference evidence="2 3" key="1">
    <citation type="submission" date="2013-03" db="EMBL/GenBank/DDBJ databases">
        <title>The Genome Sequence of Capronia coronata CBS 617.96.</title>
        <authorList>
            <consortium name="The Broad Institute Genomics Platform"/>
            <person name="Cuomo C."/>
            <person name="de Hoog S."/>
            <person name="Gorbushina A."/>
            <person name="Walker B."/>
            <person name="Young S.K."/>
            <person name="Zeng Q."/>
            <person name="Gargeya S."/>
            <person name="Fitzgerald M."/>
            <person name="Haas B."/>
            <person name="Abouelleil A."/>
            <person name="Allen A.W."/>
            <person name="Alvarado L."/>
            <person name="Arachchi H.M."/>
            <person name="Berlin A.M."/>
            <person name="Chapman S.B."/>
            <person name="Gainer-Dewar J."/>
            <person name="Goldberg J."/>
            <person name="Griggs A."/>
            <person name="Gujja S."/>
            <person name="Hansen M."/>
            <person name="Howarth C."/>
            <person name="Imamovic A."/>
            <person name="Ireland A."/>
            <person name="Larimer J."/>
            <person name="McCowan C."/>
            <person name="Murphy C."/>
            <person name="Pearson M."/>
            <person name="Poon T.W."/>
            <person name="Priest M."/>
            <person name="Roberts A."/>
            <person name="Saif S."/>
            <person name="Shea T."/>
            <person name="Sisk P."/>
            <person name="Sykes S."/>
            <person name="Wortman J."/>
            <person name="Nusbaum C."/>
            <person name="Birren B."/>
        </authorList>
    </citation>
    <scope>NUCLEOTIDE SEQUENCE [LARGE SCALE GENOMIC DNA]</scope>
    <source>
        <strain evidence="2 3">CBS 617.96</strain>
    </source>
</reference>
<evidence type="ECO:0000313" key="3">
    <source>
        <dbReference type="Proteomes" id="UP000019484"/>
    </source>
</evidence>
<dbReference type="STRING" id="1182541.W9Y5E1"/>
<name>W9Y5E1_9EURO</name>
<dbReference type="AlphaFoldDB" id="W9Y5E1"/>
<dbReference type="RefSeq" id="XP_007723754.1">
    <property type="nucleotide sequence ID" value="XM_007725564.1"/>
</dbReference>
<accession>W9Y5E1</accession>
<dbReference type="InterPro" id="IPR000210">
    <property type="entry name" value="BTB/POZ_dom"/>
</dbReference>
<evidence type="ECO:0000313" key="2">
    <source>
        <dbReference type="EMBL" id="EXJ87748.1"/>
    </source>
</evidence>
<gene>
    <name evidence="2" type="ORF">A1O1_04674</name>
</gene>
<comment type="caution">
    <text evidence="2">The sequence shown here is derived from an EMBL/GenBank/DDBJ whole genome shotgun (WGS) entry which is preliminary data.</text>
</comment>
<dbReference type="Proteomes" id="UP000019484">
    <property type="component" value="Unassembled WGS sequence"/>
</dbReference>
<dbReference type="PANTHER" id="PTHR47843:SF2">
    <property type="entry name" value="BTB DOMAIN-CONTAINING PROTEIN"/>
    <property type="match status" value="1"/>
</dbReference>
<keyword evidence="3" id="KW-1185">Reference proteome</keyword>
<dbReference type="InterPro" id="IPR011333">
    <property type="entry name" value="SKP1/BTB/POZ_sf"/>
</dbReference>
<dbReference type="PROSITE" id="PS50097">
    <property type="entry name" value="BTB"/>
    <property type="match status" value="1"/>
</dbReference>
<dbReference type="OrthoDB" id="1022638at2759"/>
<dbReference type="Gene3D" id="3.30.710.10">
    <property type="entry name" value="Potassium Channel Kv1.1, Chain A"/>
    <property type="match status" value="1"/>
</dbReference>
<sequence length="314" mass="35101">MYPPSRGATNDPPQVSRGTQIVTIFVGSEQVEFAVHKNMLCAASKFFERAVQGPFMESKTQQVRLPEERPEVFAFLVDWLYIGGLDQMYPSIIRSRQQWHKDEYYLKVYRMADRLIIPGLQLLTYHRLRNTFGKIAATLPSRDFLYSLFSEEAPVAIQMHVVEHAAYWLLKSTNKEEWAGLFTSHDRFGTEMALAMIRSQAKGLAFRHPEDVANFSGRYGFNSEELQRESRLADEGLPSGKLKELACASTELPISLAAKPSQTAGPRIPYNIGSTTSATATATLPAPSPTPAQIFSFGTPVLPRTGYFGTPSQI</sequence>